<keyword evidence="5" id="KW-0808">Transferase</keyword>
<evidence type="ECO:0000256" key="13">
    <source>
        <dbReference type="ARBA" id="ARBA00093308"/>
    </source>
</evidence>
<dbReference type="CDD" id="cd02183">
    <property type="entry name" value="GH16_fungal_CRH1_transglycosylase"/>
    <property type="match status" value="1"/>
</dbReference>
<feature type="signal peptide" evidence="15">
    <location>
        <begin position="1"/>
        <end position="16"/>
    </location>
</feature>
<reference evidence="19" key="2">
    <citation type="submission" date="2020-04" db="EMBL/GenBank/DDBJ databases">
        <authorList>
            <consortium name="NCBI Genome Project"/>
        </authorList>
    </citation>
    <scope>NUCLEOTIDE SEQUENCE</scope>
    <source>
        <strain evidence="19">CBS 304.34</strain>
    </source>
</reference>
<keyword evidence="4" id="KW-0328">Glycosyltransferase</keyword>
<keyword evidence="9" id="KW-0325">Glycoprotein</keyword>
<keyword evidence="18" id="KW-1185">Reference proteome</keyword>
<dbReference type="GO" id="GO:0009277">
    <property type="term" value="C:fungal-type cell wall"/>
    <property type="evidence" value="ECO:0007669"/>
    <property type="project" value="TreeGrafter"/>
</dbReference>
<keyword evidence="8 14" id="KW-0472">Membrane</keyword>
<comment type="similarity">
    <text evidence="12">Belongs to the glycosyl hydrolase 16 family. CRH1 subfamily.</text>
</comment>
<feature type="domain" description="GH16" evidence="16">
    <location>
        <begin position="26"/>
        <end position="228"/>
    </location>
</feature>
<keyword evidence="11" id="KW-0961">Cell wall biogenesis/degradation</keyword>
<dbReference type="SUPFAM" id="SSF49899">
    <property type="entry name" value="Concanavalin A-like lectins/glucanases"/>
    <property type="match status" value="1"/>
</dbReference>
<dbReference type="PANTHER" id="PTHR10963:SF27">
    <property type="entry name" value="GLYCOSIDASE-RELATED"/>
    <property type="match status" value="1"/>
</dbReference>
<evidence type="ECO:0000256" key="2">
    <source>
        <dbReference type="ARBA" id="ARBA00004370"/>
    </source>
</evidence>
<keyword evidence="7" id="KW-0378">Hydrolase</keyword>
<reference evidence="17 19" key="1">
    <citation type="journal article" date="2020" name="Stud. Mycol.">
        <title>101 Dothideomycetes genomes: a test case for predicting lifestyles and emergence of pathogens.</title>
        <authorList>
            <person name="Haridas S."/>
            <person name="Albert R."/>
            <person name="Binder M."/>
            <person name="Bloem J."/>
            <person name="Labutti K."/>
            <person name="Salamov A."/>
            <person name="Andreopoulos B."/>
            <person name="Baker S."/>
            <person name="Barry K."/>
            <person name="Bills G."/>
            <person name="Bluhm B."/>
            <person name="Cannon C."/>
            <person name="Castanera R."/>
            <person name="Culley D."/>
            <person name="Daum C."/>
            <person name="Ezra D."/>
            <person name="Gonzalez J."/>
            <person name="Henrissat B."/>
            <person name="Kuo A."/>
            <person name="Liang C."/>
            <person name="Lipzen A."/>
            <person name="Lutzoni F."/>
            <person name="Magnuson J."/>
            <person name="Mondo S."/>
            <person name="Nolan M."/>
            <person name="Ohm R."/>
            <person name="Pangilinan J."/>
            <person name="Park H.-J."/>
            <person name="Ramirez L."/>
            <person name="Alfaro M."/>
            <person name="Sun H."/>
            <person name="Tritt A."/>
            <person name="Yoshinaga Y."/>
            <person name="Zwiers L.-H."/>
            <person name="Turgeon B."/>
            <person name="Goodwin S."/>
            <person name="Spatafora J."/>
            <person name="Crous P."/>
            <person name="Grigoriev I."/>
        </authorList>
    </citation>
    <scope>NUCLEOTIDE SEQUENCE</scope>
    <source>
        <strain evidence="17 19">CBS 304.34</strain>
    </source>
</reference>
<evidence type="ECO:0000256" key="12">
    <source>
        <dbReference type="ARBA" id="ARBA00038074"/>
    </source>
</evidence>
<dbReference type="InterPro" id="IPR000757">
    <property type="entry name" value="Beta-glucanase-like"/>
</dbReference>
<reference evidence="19" key="3">
    <citation type="submission" date="2025-04" db="UniProtKB">
        <authorList>
            <consortium name="RefSeq"/>
        </authorList>
    </citation>
    <scope>IDENTIFICATION</scope>
    <source>
        <strain evidence="19">CBS 304.34</strain>
    </source>
</reference>
<evidence type="ECO:0000256" key="10">
    <source>
        <dbReference type="ARBA" id="ARBA00023295"/>
    </source>
</evidence>
<dbReference type="PANTHER" id="PTHR10963">
    <property type="entry name" value="GLYCOSYL HYDROLASE-RELATED"/>
    <property type="match status" value="1"/>
</dbReference>
<dbReference type="GeneID" id="54457503"/>
<proteinExistence type="inferred from homology"/>
<dbReference type="InterPro" id="IPR013320">
    <property type="entry name" value="ConA-like_dom_sf"/>
</dbReference>
<keyword evidence="14" id="KW-1133">Transmembrane helix</keyword>
<organism evidence="17">
    <name type="scientific">Mytilinidion resinicola</name>
    <dbReference type="NCBI Taxonomy" id="574789"/>
    <lineage>
        <taxon>Eukaryota</taxon>
        <taxon>Fungi</taxon>
        <taxon>Dikarya</taxon>
        <taxon>Ascomycota</taxon>
        <taxon>Pezizomycotina</taxon>
        <taxon>Dothideomycetes</taxon>
        <taxon>Pleosporomycetidae</taxon>
        <taxon>Mytilinidiales</taxon>
        <taxon>Mytilinidiaceae</taxon>
        <taxon>Mytilinidion</taxon>
    </lineage>
</organism>
<evidence type="ECO:0000256" key="8">
    <source>
        <dbReference type="ARBA" id="ARBA00023136"/>
    </source>
</evidence>
<protein>
    <recommendedName>
        <fullName evidence="3">chitinase</fullName>
        <ecNumber evidence="3">3.2.1.14</ecNumber>
    </recommendedName>
</protein>
<dbReference type="AlphaFoldDB" id="A0A6A6YXW9"/>
<evidence type="ECO:0000256" key="7">
    <source>
        <dbReference type="ARBA" id="ARBA00022801"/>
    </source>
</evidence>
<dbReference type="EMBL" id="MU003696">
    <property type="protein sequence ID" value="KAF2812844.1"/>
    <property type="molecule type" value="Genomic_DNA"/>
</dbReference>
<dbReference type="GO" id="GO:0031505">
    <property type="term" value="P:fungal-type cell wall organization"/>
    <property type="evidence" value="ECO:0007669"/>
    <property type="project" value="TreeGrafter"/>
</dbReference>
<feature type="chain" id="PRO_5044629435" description="chitinase" evidence="15">
    <location>
        <begin position="17"/>
        <end position="359"/>
    </location>
</feature>
<evidence type="ECO:0000259" key="16">
    <source>
        <dbReference type="PROSITE" id="PS51762"/>
    </source>
</evidence>
<comment type="function">
    <text evidence="13">Dual chitinase/transglycosylase that plays a role in cell wall architecture. Chitinase and transglycosylase activities are coupled. Required for the polysaccharide cross-linking at the septa and the cell wall. More specifically, transfers chitin to 1,6-beta-glucan in the cell wall.</text>
</comment>
<evidence type="ECO:0000256" key="15">
    <source>
        <dbReference type="SAM" id="SignalP"/>
    </source>
</evidence>
<comment type="catalytic activity">
    <reaction evidence="1">
        <text>Random endo-hydrolysis of N-acetyl-beta-D-glucosaminide (1-&gt;4)-beta-linkages in chitin and chitodextrins.</text>
        <dbReference type="EC" id="3.2.1.14"/>
    </reaction>
</comment>
<gene>
    <name evidence="17 19" type="ORF">BDZ99DRAFT_411145</name>
</gene>
<dbReference type="FunFam" id="2.60.120.200:FF:000152">
    <property type="entry name" value="Cell wall glucanase"/>
    <property type="match status" value="1"/>
</dbReference>
<accession>A0A6A6YXW9</accession>
<keyword evidence="14" id="KW-0812">Transmembrane</keyword>
<evidence type="ECO:0000256" key="9">
    <source>
        <dbReference type="ARBA" id="ARBA00023180"/>
    </source>
</evidence>
<evidence type="ECO:0000256" key="11">
    <source>
        <dbReference type="ARBA" id="ARBA00023316"/>
    </source>
</evidence>
<dbReference type="GO" id="GO:0005975">
    <property type="term" value="P:carbohydrate metabolic process"/>
    <property type="evidence" value="ECO:0007669"/>
    <property type="project" value="InterPro"/>
</dbReference>
<comment type="subcellular location">
    <subcellularLocation>
        <location evidence="2">Membrane</location>
    </subcellularLocation>
</comment>
<evidence type="ECO:0000256" key="4">
    <source>
        <dbReference type="ARBA" id="ARBA00022676"/>
    </source>
</evidence>
<dbReference type="EC" id="3.2.1.14" evidence="3"/>
<evidence type="ECO:0000313" key="17">
    <source>
        <dbReference type="EMBL" id="KAF2812844.1"/>
    </source>
</evidence>
<dbReference type="GO" id="GO:0016757">
    <property type="term" value="F:glycosyltransferase activity"/>
    <property type="evidence" value="ECO:0007669"/>
    <property type="project" value="UniProtKB-KW"/>
</dbReference>
<dbReference type="Gene3D" id="2.60.120.200">
    <property type="match status" value="1"/>
</dbReference>
<dbReference type="OrthoDB" id="4781at2759"/>
<evidence type="ECO:0000256" key="1">
    <source>
        <dbReference type="ARBA" id="ARBA00000822"/>
    </source>
</evidence>
<evidence type="ECO:0000256" key="3">
    <source>
        <dbReference type="ARBA" id="ARBA00012729"/>
    </source>
</evidence>
<feature type="transmembrane region" description="Helical" evidence="14">
    <location>
        <begin position="293"/>
        <end position="315"/>
    </location>
</feature>
<evidence type="ECO:0000313" key="18">
    <source>
        <dbReference type="Proteomes" id="UP000504636"/>
    </source>
</evidence>
<dbReference type="RefSeq" id="XP_033579808.1">
    <property type="nucleotide sequence ID" value="XM_033716610.1"/>
</dbReference>
<evidence type="ECO:0000256" key="6">
    <source>
        <dbReference type="ARBA" id="ARBA00022729"/>
    </source>
</evidence>
<dbReference type="Pfam" id="PF00722">
    <property type="entry name" value="Glyco_hydro_16"/>
    <property type="match status" value="1"/>
</dbReference>
<dbReference type="GO" id="GO:0008843">
    <property type="term" value="F:endochitinase activity"/>
    <property type="evidence" value="ECO:0007669"/>
    <property type="project" value="UniProtKB-EC"/>
</dbReference>
<dbReference type="InterPro" id="IPR050546">
    <property type="entry name" value="Glycosyl_Hydrlase_16"/>
</dbReference>
<evidence type="ECO:0000313" key="19">
    <source>
        <dbReference type="RefSeq" id="XP_033579808.1"/>
    </source>
</evidence>
<dbReference type="GO" id="GO:0016020">
    <property type="term" value="C:membrane"/>
    <property type="evidence" value="ECO:0007669"/>
    <property type="project" value="UniProtKB-SubCell"/>
</dbReference>
<keyword evidence="6 15" id="KW-0732">Signal</keyword>
<evidence type="ECO:0000256" key="5">
    <source>
        <dbReference type="ARBA" id="ARBA00022679"/>
    </source>
</evidence>
<sequence length="359" mass="39477">MLYLALVAALLPAAFAQTWTACNPLNSTGCPTNPALGSNATFLWNTTTADSSIWNATNGKVKYTPAGGEFTINERHDSPTIQSKFYIFFGVVSVIMRAAPGQGVISSIVLESDDLDEVDWEFIGGNHTHVETNYFGKGNTTSYDRAIYYPVDKPQDQFHNYTVHWTKDAIEWWIDDKSVRTLNYSDALGGKNFPQTPMNVRLGIWAGGDPDNSNGTIEWAGGLTNYGDGPYTMTVAEIYVQDFTSGKEYAYGDMTGSWESIKVTEGQSKAIKEITTPHGVTGRWKALSKTAQFAIVASAAGVAVLCLLGIVFCCIKQRRAGRREYAEIEAQREKEAAELVEYTTKMANGHFGHGSHNNW</sequence>
<evidence type="ECO:0000256" key="14">
    <source>
        <dbReference type="SAM" id="Phobius"/>
    </source>
</evidence>
<dbReference type="PROSITE" id="PS51762">
    <property type="entry name" value="GH16_2"/>
    <property type="match status" value="1"/>
</dbReference>
<keyword evidence="10" id="KW-0326">Glycosidase</keyword>
<name>A0A6A6YXW9_9PEZI</name>
<dbReference type="Proteomes" id="UP000504636">
    <property type="component" value="Unplaced"/>
</dbReference>